<feature type="domain" description="Enoyl reductase (ER)" evidence="8">
    <location>
        <begin position="25"/>
        <end position="340"/>
    </location>
</feature>
<dbReference type="FunFam" id="3.40.50.720:FF:000039">
    <property type="entry name" value="Alcohol dehydrogenase AdhP"/>
    <property type="match status" value="1"/>
</dbReference>
<dbReference type="GO" id="GO:0004022">
    <property type="term" value="F:alcohol dehydrogenase (NAD+) activity"/>
    <property type="evidence" value="ECO:0007669"/>
    <property type="project" value="UniProtKB-EC"/>
</dbReference>
<dbReference type="Pfam" id="PF00107">
    <property type="entry name" value="ADH_zinc_N"/>
    <property type="match status" value="1"/>
</dbReference>
<name>X8J5Q0_9AGAM</name>
<reference evidence="10" key="1">
    <citation type="journal article" date="2014" name="Genome Announc.">
        <title>Draft genome sequence of the plant-pathogenic soil fungus Rhizoctonia solani anastomosis group 3 strain Rhs1AP.</title>
        <authorList>
            <person name="Cubeta M.A."/>
            <person name="Thomas E."/>
            <person name="Dean R.A."/>
            <person name="Jabaji S."/>
            <person name="Neate S.M."/>
            <person name="Tavantzis S."/>
            <person name="Toda T."/>
            <person name="Vilgalys R."/>
            <person name="Bharathan N."/>
            <person name="Fedorova-Abrams N."/>
            <person name="Pakala S.B."/>
            <person name="Pakala S.M."/>
            <person name="Zafar N."/>
            <person name="Joardar V."/>
            <person name="Losada L."/>
            <person name="Nierman W.C."/>
        </authorList>
    </citation>
    <scope>NUCLEOTIDE SEQUENCE [LARGE SCALE GENOMIC DNA]</scope>
    <source>
        <strain evidence="10">AG-3</strain>
    </source>
</reference>
<dbReference type="PANTHER" id="PTHR42940">
    <property type="entry name" value="ALCOHOL DEHYDROGENASE 1-RELATED"/>
    <property type="match status" value="1"/>
</dbReference>
<comment type="similarity">
    <text evidence="2">Belongs to the zinc-containing alcohol dehydrogenase family.</text>
</comment>
<dbReference type="GO" id="GO:0005737">
    <property type="term" value="C:cytoplasm"/>
    <property type="evidence" value="ECO:0007669"/>
    <property type="project" value="TreeGrafter"/>
</dbReference>
<evidence type="ECO:0000313" key="9">
    <source>
        <dbReference type="EMBL" id="EUC57365.1"/>
    </source>
</evidence>
<gene>
    <name evidence="9" type="ORF">RSOL_219530</name>
</gene>
<comment type="caution">
    <text evidence="9">The sequence shown here is derived from an EMBL/GenBank/DDBJ whole genome shotgun (WGS) entry which is preliminary data.</text>
</comment>
<dbReference type="Proteomes" id="UP000030108">
    <property type="component" value="Unassembled WGS sequence"/>
</dbReference>
<dbReference type="InterPro" id="IPR036291">
    <property type="entry name" value="NAD(P)-bd_dom_sf"/>
</dbReference>
<protein>
    <recommendedName>
        <fullName evidence="3">alcohol dehydrogenase</fullName>
        <ecNumber evidence="3">1.1.1.1</ecNumber>
    </recommendedName>
</protein>
<dbReference type="EMBL" id="JATN01000322">
    <property type="protein sequence ID" value="EUC57365.1"/>
    <property type="molecule type" value="Genomic_DNA"/>
</dbReference>
<evidence type="ECO:0000256" key="6">
    <source>
        <dbReference type="ARBA" id="ARBA00023002"/>
    </source>
</evidence>
<dbReference type="InterPro" id="IPR020843">
    <property type="entry name" value="ER"/>
</dbReference>
<accession>X8J5Q0</accession>
<evidence type="ECO:0000256" key="5">
    <source>
        <dbReference type="ARBA" id="ARBA00022833"/>
    </source>
</evidence>
<dbReference type="InterPro" id="IPR011032">
    <property type="entry name" value="GroES-like_sf"/>
</dbReference>
<dbReference type="CDD" id="cd08297">
    <property type="entry name" value="CAD3"/>
    <property type="match status" value="1"/>
</dbReference>
<dbReference type="SMART" id="SM00829">
    <property type="entry name" value="PKS_ER"/>
    <property type="match status" value="1"/>
</dbReference>
<dbReference type="Gene3D" id="3.90.180.10">
    <property type="entry name" value="Medium-chain alcohol dehydrogenases, catalytic domain"/>
    <property type="match status" value="1"/>
</dbReference>
<sequence>MITSHPTTDLTVPLIQKAAIVEKPGGSVKITERPVVQASDLKVGEVLVKILYSGVCHTDVHIAQGAMGDPPMKHFIGGHEGSGVIVAIGEGTHTQLEVGQAVGINWISKSCLACEACLREGTFQQYVVSSHATHVIPIPESLPLYSAAPILCAGLSVYGALKQSNTAPGDIVVITGAGGGLGHLAIQYAINAFNLRVIAMDTGDNKKELCLKLGAEVFIDFKATTEVKQVADGVGAHAVLVTSSAPDSYEGVVEYLRPLGTLLALGVDIGCVLNLDMLTVVSRCITVKGIVNGNREVLRQALDIAARGRVHTICRIEPLAKLPEVFEELRAGKLAGRVVLNLVSSGRTITFQRLICIFKWE</sequence>
<keyword evidence="6" id="KW-0560">Oxidoreductase</keyword>
<dbReference type="AlphaFoldDB" id="X8J5Q0"/>
<evidence type="ECO:0000256" key="2">
    <source>
        <dbReference type="ARBA" id="ARBA00008072"/>
    </source>
</evidence>
<keyword evidence="5" id="KW-0862">Zinc</keyword>
<evidence type="ECO:0000256" key="7">
    <source>
        <dbReference type="ARBA" id="ARBA00023027"/>
    </source>
</evidence>
<proteinExistence type="inferred from homology"/>
<evidence type="ECO:0000259" key="8">
    <source>
        <dbReference type="SMART" id="SM00829"/>
    </source>
</evidence>
<dbReference type="SUPFAM" id="SSF50129">
    <property type="entry name" value="GroES-like"/>
    <property type="match status" value="1"/>
</dbReference>
<dbReference type="OrthoDB" id="1879366at2759"/>
<dbReference type="Pfam" id="PF08240">
    <property type="entry name" value="ADH_N"/>
    <property type="match status" value="1"/>
</dbReference>
<evidence type="ECO:0000313" key="10">
    <source>
        <dbReference type="Proteomes" id="UP000030108"/>
    </source>
</evidence>
<dbReference type="InterPro" id="IPR013154">
    <property type="entry name" value="ADH-like_N"/>
</dbReference>
<evidence type="ECO:0000256" key="4">
    <source>
        <dbReference type="ARBA" id="ARBA00022723"/>
    </source>
</evidence>
<dbReference type="InterPro" id="IPR013149">
    <property type="entry name" value="ADH-like_C"/>
</dbReference>
<evidence type="ECO:0000256" key="3">
    <source>
        <dbReference type="ARBA" id="ARBA00013190"/>
    </source>
</evidence>
<comment type="cofactor">
    <cofactor evidence="1">
        <name>Zn(2+)</name>
        <dbReference type="ChEBI" id="CHEBI:29105"/>
    </cofactor>
</comment>
<dbReference type="PANTHER" id="PTHR42940:SF3">
    <property type="entry name" value="ALCOHOL DEHYDROGENASE 1-RELATED"/>
    <property type="match status" value="1"/>
</dbReference>
<organism evidence="9 10">
    <name type="scientific">Rhizoctonia solani AG-3 Rhs1AP</name>
    <dbReference type="NCBI Taxonomy" id="1086054"/>
    <lineage>
        <taxon>Eukaryota</taxon>
        <taxon>Fungi</taxon>
        <taxon>Dikarya</taxon>
        <taxon>Basidiomycota</taxon>
        <taxon>Agaricomycotina</taxon>
        <taxon>Agaricomycetes</taxon>
        <taxon>Cantharellales</taxon>
        <taxon>Ceratobasidiaceae</taxon>
        <taxon>Rhizoctonia</taxon>
    </lineage>
</organism>
<dbReference type="SUPFAM" id="SSF51735">
    <property type="entry name" value="NAD(P)-binding Rossmann-fold domains"/>
    <property type="match status" value="1"/>
</dbReference>
<evidence type="ECO:0000256" key="1">
    <source>
        <dbReference type="ARBA" id="ARBA00001947"/>
    </source>
</evidence>
<keyword evidence="4" id="KW-0479">Metal-binding</keyword>
<dbReference type="GO" id="GO:0046872">
    <property type="term" value="F:metal ion binding"/>
    <property type="evidence" value="ECO:0007669"/>
    <property type="project" value="UniProtKB-KW"/>
</dbReference>
<dbReference type="EC" id="1.1.1.1" evidence="3"/>
<keyword evidence="7" id="KW-0520">NAD</keyword>
<dbReference type="Gene3D" id="3.40.50.720">
    <property type="entry name" value="NAD(P)-binding Rossmann-like Domain"/>
    <property type="match status" value="1"/>
</dbReference>